<dbReference type="RefSeq" id="WP_013258175.1">
    <property type="nucleotide sequence ID" value="NC_014365.1"/>
</dbReference>
<dbReference type="STRING" id="644282.Deba_1354"/>
<keyword evidence="2" id="KW-1185">Reference proteome</keyword>
<evidence type="ECO:0000313" key="2">
    <source>
        <dbReference type="Proteomes" id="UP000009047"/>
    </source>
</evidence>
<dbReference type="EMBL" id="CP002085">
    <property type="protein sequence ID" value="ADK84722.1"/>
    <property type="molecule type" value="Genomic_DNA"/>
</dbReference>
<proteinExistence type="predicted"/>
<dbReference type="Proteomes" id="UP000009047">
    <property type="component" value="Chromosome"/>
</dbReference>
<sequence>MGDKHLYYYTIDNVKLRTIIRPLDKDVALLYGGFGCQFAIVSNATKAGNDQFRFRGKSLSPQQFYEARIFGRGYEVRWLSHGRGDRCGKAVWLCDNEDGGPQSVTGNDWGEAAKKLYLECYDQDYLLWGKPAEEERDDVTGQRWTRLREFRIDDLWVPCAREADKRVFLRTKEYLGVEDDYGNVGVLAECLVELCCKPEKAEDE</sequence>
<organism evidence="1 2">
    <name type="scientific">Desulfarculus baarsii (strain ATCC 33931 / DSM 2075 / LMG 7858 / VKM B-1802 / 2st14)</name>
    <dbReference type="NCBI Taxonomy" id="644282"/>
    <lineage>
        <taxon>Bacteria</taxon>
        <taxon>Pseudomonadati</taxon>
        <taxon>Thermodesulfobacteriota</taxon>
        <taxon>Desulfarculia</taxon>
        <taxon>Desulfarculales</taxon>
        <taxon>Desulfarculaceae</taxon>
        <taxon>Desulfarculus</taxon>
    </lineage>
</organism>
<dbReference type="HOGENOM" id="CLU_1432698_0_0_7"/>
<dbReference type="InterPro" id="IPR023815">
    <property type="entry name" value="CRISPR-assoc_Csx19"/>
</dbReference>
<reference evidence="1 2" key="1">
    <citation type="journal article" date="2010" name="Stand. Genomic Sci.">
        <title>Complete genome sequence of Desulfarculus baarsii type strain (2st14).</title>
        <authorList>
            <person name="Sun H."/>
            <person name="Spring S."/>
            <person name="Lapidus A."/>
            <person name="Davenport K."/>
            <person name="Del Rio T.G."/>
            <person name="Tice H."/>
            <person name="Nolan M."/>
            <person name="Copeland A."/>
            <person name="Cheng J.F."/>
            <person name="Lucas S."/>
            <person name="Tapia R."/>
            <person name="Goodwin L."/>
            <person name="Pitluck S."/>
            <person name="Ivanova N."/>
            <person name="Pagani I."/>
            <person name="Mavromatis K."/>
            <person name="Ovchinnikova G."/>
            <person name="Pati A."/>
            <person name="Chen A."/>
            <person name="Palaniappan K."/>
            <person name="Hauser L."/>
            <person name="Chang Y.J."/>
            <person name="Jeffries C.D."/>
            <person name="Detter J.C."/>
            <person name="Han C."/>
            <person name="Rohde M."/>
            <person name="Brambilla E."/>
            <person name="Goker M."/>
            <person name="Woyke T."/>
            <person name="Bristow J."/>
            <person name="Eisen J.A."/>
            <person name="Markowitz V."/>
            <person name="Hugenholtz P."/>
            <person name="Kyrpides N.C."/>
            <person name="Klenk H.P."/>
            <person name="Land M."/>
        </authorList>
    </citation>
    <scope>NUCLEOTIDE SEQUENCE [LARGE SCALE GENOMIC DNA]</scope>
    <source>
        <strain evidence="2">ATCC 33931 / DSM 2075 / LMG 7858 / VKM B-1802 / 2st14</strain>
    </source>
</reference>
<protein>
    <submittedName>
        <fullName evidence="1">Uncharacterized protein</fullName>
    </submittedName>
</protein>
<dbReference type="OrthoDB" id="4332557at2"/>
<dbReference type="AlphaFoldDB" id="E1QGM9"/>
<evidence type="ECO:0000313" key="1">
    <source>
        <dbReference type="EMBL" id="ADK84722.1"/>
    </source>
</evidence>
<gene>
    <name evidence="1" type="ordered locus">Deba_1354</name>
</gene>
<dbReference type="NCBIfam" id="TIGR03984">
    <property type="entry name" value="CRISPR-associated protein Csx19"/>
    <property type="match status" value="1"/>
</dbReference>
<dbReference type="eggNOG" id="ENOG5032SZ4">
    <property type="taxonomic scope" value="Bacteria"/>
</dbReference>
<accession>E1QGM9</accession>
<name>E1QGM9_DESB2</name>
<dbReference type="KEGG" id="dbr:Deba_1354"/>